<reference evidence="1" key="1">
    <citation type="submission" date="2023-06" db="EMBL/GenBank/DDBJ databases">
        <title>Genome-scale phylogeny and comparative genomics of the fungal order Sordariales.</title>
        <authorList>
            <consortium name="Lawrence Berkeley National Laboratory"/>
            <person name="Hensen N."/>
            <person name="Bonometti L."/>
            <person name="Westerberg I."/>
            <person name="Brannstrom I.O."/>
            <person name="Guillou S."/>
            <person name="Cros-Aarteil S."/>
            <person name="Calhoun S."/>
            <person name="Haridas S."/>
            <person name="Kuo A."/>
            <person name="Mondo S."/>
            <person name="Pangilinan J."/>
            <person name="Riley R."/>
            <person name="Labutti K."/>
            <person name="Andreopoulos B."/>
            <person name="Lipzen A."/>
            <person name="Chen C."/>
            <person name="Yanf M."/>
            <person name="Daum C."/>
            <person name="Ng V."/>
            <person name="Clum A."/>
            <person name="Steindorff A."/>
            <person name="Ohm R."/>
            <person name="Martin F."/>
            <person name="Silar P."/>
            <person name="Natvig D."/>
            <person name="Lalanne C."/>
            <person name="Gautier V."/>
            <person name="Ament-Velasquez S.L."/>
            <person name="Kruys A."/>
            <person name="Hutchinson M.I."/>
            <person name="Powell A.J."/>
            <person name="Barry K."/>
            <person name="Miller A.N."/>
            <person name="Grigoriev I.V."/>
            <person name="Debuchy R."/>
            <person name="Gladieux P."/>
            <person name="Thoren M.H."/>
            <person name="Johannesson H."/>
        </authorList>
    </citation>
    <scope>NUCLEOTIDE SEQUENCE</scope>
    <source>
        <strain evidence="1">SMH2532-1</strain>
    </source>
</reference>
<name>A0AA40CJN5_9PEZI</name>
<keyword evidence="2" id="KW-1185">Reference proteome</keyword>
<organism evidence="1 2">
    <name type="scientific">Cercophora newfieldiana</name>
    <dbReference type="NCBI Taxonomy" id="92897"/>
    <lineage>
        <taxon>Eukaryota</taxon>
        <taxon>Fungi</taxon>
        <taxon>Dikarya</taxon>
        <taxon>Ascomycota</taxon>
        <taxon>Pezizomycotina</taxon>
        <taxon>Sordariomycetes</taxon>
        <taxon>Sordariomycetidae</taxon>
        <taxon>Sordariales</taxon>
        <taxon>Lasiosphaeriaceae</taxon>
        <taxon>Cercophora</taxon>
    </lineage>
</organism>
<accession>A0AA40CJN5</accession>
<dbReference type="SUPFAM" id="SSF75005">
    <property type="entry name" value="Arabinanase/levansucrase/invertase"/>
    <property type="match status" value="1"/>
</dbReference>
<evidence type="ECO:0000313" key="1">
    <source>
        <dbReference type="EMBL" id="KAK0639968.1"/>
    </source>
</evidence>
<comment type="caution">
    <text evidence="1">The sequence shown here is derived from an EMBL/GenBank/DDBJ whole genome shotgun (WGS) entry which is preliminary data.</text>
</comment>
<dbReference type="Gene3D" id="2.115.10.20">
    <property type="entry name" value="Glycosyl hydrolase domain, family 43"/>
    <property type="match status" value="1"/>
</dbReference>
<protein>
    <submittedName>
        <fullName evidence="1">Uncharacterized protein</fullName>
    </submittedName>
</protein>
<proteinExistence type="predicted"/>
<dbReference type="InterPro" id="IPR050727">
    <property type="entry name" value="GH43_arabinanases"/>
</dbReference>
<gene>
    <name evidence="1" type="ORF">B0T16DRAFT_519187</name>
</gene>
<dbReference type="PANTHER" id="PTHR43301">
    <property type="entry name" value="ARABINAN ENDO-1,5-ALPHA-L-ARABINOSIDASE"/>
    <property type="match status" value="1"/>
</dbReference>
<dbReference type="CDD" id="cd08983">
    <property type="entry name" value="GH43_Bt3655-like"/>
    <property type="match status" value="1"/>
</dbReference>
<evidence type="ECO:0000313" key="2">
    <source>
        <dbReference type="Proteomes" id="UP001174936"/>
    </source>
</evidence>
<dbReference type="EMBL" id="JAULSV010000007">
    <property type="protein sequence ID" value="KAK0639968.1"/>
    <property type="molecule type" value="Genomic_DNA"/>
</dbReference>
<dbReference type="PANTHER" id="PTHR43301:SF8">
    <property type="entry name" value="ARABINOSIDASE-RELATED"/>
    <property type="match status" value="1"/>
</dbReference>
<dbReference type="AlphaFoldDB" id="A0AA40CJN5"/>
<sequence length="331" mass="36807">MQPAQGFHRAKDVLTTRTKTANSTYVGYLISTFSDNNPAVQWHLSRGNDPGTYSMLNGGKPVLKSTVGTRAVRDVFLATNSARSEWFMICTGLLDLDVRVPGFSWDRATRTGSRGMVVWKSNNLVDWDGPTLPLVEEDVGGMLWAPSAVWDDVTSQYYVFWSTQLYSVSDPAHKGAATPKRIRYAATRDFVTFSTPKDYMAPAKSNVIDQEFVSLGKPSHFARFYKDESAGSRVVIETSTDGLFGTWRAIGHVRTEGRREGPAAFPDNTTPGKYYLLLDDYTQYLPFQTSTIDSVPWSSPNWPDFPRGLKHGSVTPLAQGEYDAVAARYPV</sequence>
<dbReference type="InterPro" id="IPR023296">
    <property type="entry name" value="Glyco_hydro_beta-prop_sf"/>
</dbReference>
<dbReference type="Proteomes" id="UP001174936">
    <property type="component" value="Unassembled WGS sequence"/>
</dbReference>